<proteinExistence type="predicted"/>
<evidence type="ECO:0000313" key="2">
    <source>
        <dbReference type="EMBL" id="POA08490.1"/>
    </source>
</evidence>
<feature type="transmembrane region" description="Helical" evidence="1">
    <location>
        <begin position="257"/>
        <end position="275"/>
    </location>
</feature>
<feature type="transmembrane region" description="Helical" evidence="1">
    <location>
        <begin position="282"/>
        <end position="303"/>
    </location>
</feature>
<gene>
    <name evidence="2" type="ORF">CD039_10475</name>
</gene>
<dbReference type="OrthoDB" id="1708273at2"/>
<feature type="transmembrane region" description="Helical" evidence="1">
    <location>
        <begin position="215"/>
        <end position="237"/>
    </location>
</feature>
<feature type="transmembrane region" description="Helical" evidence="1">
    <location>
        <begin position="12"/>
        <end position="30"/>
    </location>
</feature>
<feature type="transmembrane region" description="Helical" evidence="1">
    <location>
        <begin position="336"/>
        <end position="355"/>
    </location>
</feature>
<dbReference type="Proteomes" id="UP000242712">
    <property type="component" value="Unassembled WGS sequence"/>
</dbReference>
<dbReference type="EMBL" id="PPPX01000016">
    <property type="protein sequence ID" value="POA08490.1"/>
    <property type="molecule type" value="Genomic_DNA"/>
</dbReference>
<dbReference type="RefSeq" id="WP_103372271.1">
    <property type="nucleotide sequence ID" value="NZ_CBCRVO010000002.1"/>
</dbReference>
<evidence type="ECO:0000313" key="3">
    <source>
        <dbReference type="Proteomes" id="UP000242712"/>
    </source>
</evidence>
<dbReference type="AlphaFoldDB" id="A0A2K4FAV9"/>
<protein>
    <submittedName>
        <fullName evidence="2">Uncharacterized protein</fullName>
    </submittedName>
</protein>
<keyword evidence="3" id="KW-1185">Reference proteome</keyword>
<dbReference type="GeneID" id="98298767"/>
<reference evidence="2 3" key="1">
    <citation type="submission" date="2017-08" db="EMBL/GenBank/DDBJ databases">
        <title>Draft genome sequences of 64 type strains of genus Staph aureus.</title>
        <authorList>
            <person name="Cole K."/>
            <person name="Golubchik T."/>
            <person name="Russell J."/>
            <person name="Foster D."/>
            <person name="Llewelyn M."/>
            <person name="Wilson D."/>
            <person name="Crook D."/>
            <person name="Paul J."/>
        </authorList>
    </citation>
    <scope>NUCLEOTIDE SEQUENCE [LARGE SCALE GENOMIC DNA]</scope>
    <source>
        <strain evidence="2 3">DSM 29875</strain>
    </source>
</reference>
<name>A0A2K4FAV9_9STAP</name>
<keyword evidence="1" id="KW-0812">Transmembrane</keyword>
<organism evidence="2 3">
    <name type="scientific">Staphylococcus argensis</name>
    <dbReference type="NCBI Taxonomy" id="1607738"/>
    <lineage>
        <taxon>Bacteria</taxon>
        <taxon>Bacillati</taxon>
        <taxon>Bacillota</taxon>
        <taxon>Bacilli</taxon>
        <taxon>Bacillales</taxon>
        <taxon>Staphylococcaceae</taxon>
        <taxon>Staphylococcus</taxon>
    </lineage>
</organism>
<feature type="transmembrane region" description="Helical" evidence="1">
    <location>
        <begin position="173"/>
        <end position="194"/>
    </location>
</feature>
<keyword evidence="1" id="KW-1133">Transmembrane helix</keyword>
<keyword evidence="1" id="KW-0472">Membrane</keyword>
<sequence>MGLLLKEIKKLFFSKLFIVYSALVIIFGILNCQQVLNKNLHSNIYQPQNMTIYTNDSRTIMDNVTTQLEEEVKNNNFKTYQFGFLKEKQLSQEKVETVKHLLSKMKNTNDFQMFKTYSDKVAHEIGWGSYYSTRELHMLGVKSMSQSDFNKERAIIQSQDLYYGAYSRYLSDVMGVILGILPFFLSAYLSLIDYKTNTYKVIYSRNTSSFKLMSLRLLAIVLLSLLPAVIFSIYFNFGISMIHGFFMRGLLTFYKNFIIWLLPIVLVTSVLGMLITSLFNSYLGIIIQFILWFINLNIGATHIEGNYGYLLIPRHNSLFNASYFYDNLSNIYANRISYFVVGLLLLALTTLIFSFKRKGVISGVSLFKNRSKV</sequence>
<evidence type="ECO:0000256" key="1">
    <source>
        <dbReference type="SAM" id="Phobius"/>
    </source>
</evidence>
<accession>A0A2K4FAV9</accession>
<comment type="caution">
    <text evidence="2">The sequence shown here is derived from an EMBL/GenBank/DDBJ whole genome shotgun (WGS) entry which is preliminary data.</text>
</comment>